<dbReference type="RefSeq" id="WP_097280202.1">
    <property type="nucleotide sequence ID" value="NZ_OCNJ01000007.1"/>
</dbReference>
<dbReference type="AlphaFoldDB" id="A0A286GS94"/>
<sequence length="138" mass="15583">MTAALDRPVPAPLTVFYDGACPLCRREIAVYRALRPHGVRWVNVAAPGAAAVCPLDPAQLLQRFHVRWADGRMESGARAFIALWRRVPRLAWLGRMATVPPLPLVLEAAYRLFLPLRPRLQAWAQRRKAAALRRRCRG</sequence>
<evidence type="ECO:0000313" key="2">
    <source>
        <dbReference type="Proteomes" id="UP000219621"/>
    </source>
</evidence>
<organism evidence="1 2">
    <name type="scientific">Caenispirillum bisanense</name>
    <dbReference type="NCBI Taxonomy" id="414052"/>
    <lineage>
        <taxon>Bacteria</taxon>
        <taxon>Pseudomonadati</taxon>
        <taxon>Pseudomonadota</taxon>
        <taxon>Alphaproteobacteria</taxon>
        <taxon>Rhodospirillales</taxon>
        <taxon>Novispirillaceae</taxon>
        <taxon>Caenispirillum</taxon>
    </lineage>
</organism>
<dbReference type="Proteomes" id="UP000219621">
    <property type="component" value="Unassembled WGS sequence"/>
</dbReference>
<dbReference type="GO" id="GO:0015035">
    <property type="term" value="F:protein-disulfide reductase activity"/>
    <property type="evidence" value="ECO:0007669"/>
    <property type="project" value="InterPro"/>
</dbReference>
<dbReference type="InterPro" id="IPR044691">
    <property type="entry name" value="DCC1_Trx"/>
</dbReference>
<dbReference type="PANTHER" id="PTHR34290:SF2">
    <property type="entry name" value="OS04G0668800 PROTEIN"/>
    <property type="match status" value="1"/>
</dbReference>
<dbReference type="EMBL" id="OCNJ01000007">
    <property type="protein sequence ID" value="SOD97814.1"/>
    <property type="molecule type" value="Genomic_DNA"/>
</dbReference>
<proteinExistence type="predicted"/>
<dbReference type="PANTHER" id="PTHR34290">
    <property type="entry name" value="SI:CH73-390P7.2"/>
    <property type="match status" value="1"/>
</dbReference>
<dbReference type="OrthoDB" id="9801773at2"/>
<gene>
    <name evidence="1" type="ORF">SAMN05421508_10791</name>
</gene>
<reference evidence="1 2" key="1">
    <citation type="submission" date="2017-09" db="EMBL/GenBank/DDBJ databases">
        <authorList>
            <person name="Ehlers B."/>
            <person name="Leendertz F.H."/>
        </authorList>
    </citation>
    <scope>NUCLEOTIDE SEQUENCE [LARGE SCALE GENOMIC DNA]</scope>
    <source>
        <strain evidence="1 2">USBA 140</strain>
    </source>
</reference>
<name>A0A286GS94_9PROT</name>
<dbReference type="Pfam" id="PF04134">
    <property type="entry name" value="DCC1-like"/>
    <property type="match status" value="1"/>
</dbReference>
<protein>
    <recommendedName>
        <fullName evidence="3">DUF393 domain-containing protein</fullName>
    </recommendedName>
</protein>
<keyword evidence="2" id="KW-1185">Reference proteome</keyword>
<evidence type="ECO:0000313" key="1">
    <source>
        <dbReference type="EMBL" id="SOD97814.1"/>
    </source>
</evidence>
<dbReference type="InterPro" id="IPR007263">
    <property type="entry name" value="DCC1-like"/>
</dbReference>
<evidence type="ECO:0008006" key="3">
    <source>
        <dbReference type="Google" id="ProtNLM"/>
    </source>
</evidence>
<accession>A0A286GS94</accession>